<protein>
    <recommendedName>
        <fullName evidence="2">Zinc-ribbon domain-containing protein</fullName>
    </recommendedName>
</protein>
<evidence type="ECO:0000256" key="1">
    <source>
        <dbReference type="SAM" id="Phobius"/>
    </source>
</evidence>
<feature type="transmembrane region" description="Helical" evidence="1">
    <location>
        <begin position="123"/>
        <end position="148"/>
    </location>
</feature>
<dbReference type="OrthoDB" id="122075at2"/>
<feature type="transmembrane region" description="Helical" evidence="1">
    <location>
        <begin position="44"/>
        <end position="66"/>
    </location>
</feature>
<reference evidence="4" key="1">
    <citation type="submission" date="2018-02" db="EMBL/GenBank/DDBJ databases">
        <authorList>
            <person name="Hausmann B."/>
        </authorList>
    </citation>
    <scope>NUCLEOTIDE SEQUENCE [LARGE SCALE GENOMIC DNA]</scope>
    <source>
        <strain evidence="4">Peat soil MAG SbA1</strain>
    </source>
</reference>
<gene>
    <name evidence="3" type="ORF">SBA1_450011</name>
</gene>
<keyword evidence="1" id="KW-1133">Transmembrane helix</keyword>
<keyword evidence="1" id="KW-0472">Membrane</keyword>
<keyword evidence="1" id="KW-0812">Transmembrane</keyword>
<evidence type="ECO:0000313" key="3">
    <source>
        <dbReference type="EMBL" id="SPF42397.1"/>
    </source>
</evidence>
<organism evidence="3 4">
    <name type="scientific">Candidatus Sulfotelmatobacter kueseliae</name>
    <dbReference type="NCBI Taxonomy" id="2042962"/>
    <lineage>
        <taxon>Bacteria</taxon>
        <taxon>Pseudomonadati</taxon>
        <taxon>Acidobacteriota</taxon>
        <taxon>Terriglobia</taxon>
        <taxon>Terriglobales</taxon>
        <taxon>Candidatus Korobacteraceae</taxon>
        <taxon>Candidatus Sulfotelmatobacter</taxon>
    </lineage>
</organism>
<dbReference type="Pfam" id="PF13240">
    <property type="entry name" value="Zn_Ribbon_1"/>
    <property type="match status" value="1"/>
</dbReference>
<evidence type="ECO:0000259" key="2">
    <source>
        <dbReference type="Pfam" id="PF13240"/>
    </source>
</evidence>
<dbReference type="InterPro" id="IPR026870">
    <property type="entry name" value="Zinc_ribbon_dom"/>
</dbReference>
<evidence type="ECO:0000313" key="4">
    <source>
        <dbReference type="Proteomes" id="UP000238701"/>
    </source>
</evidence>
<dbReference type="Proteomes" id="UP000238701">
    <property type="component" value="Unassembled WGS sequence"/>
</dbReference>
<dbReference type="AlphaFoldDB" id="A0A2U3KS59"/>
<proteinExistence type="predicted"/>
<feature type="domain" description="Zinc-ribbon" evidence="2">
    <location>
        <begin position="2"/>
        <end position="23"/>
    </location>
</feature>
<feature type="transmembrane region" description="Helical" evidence="1">
    <location>
        <begin position="86"/>
        <end position="111"/>
    </location>
</feature>
<sequence length="168" mass="17814">MFCDACGTAVQPGQAFCSKCGKQIVGSIAVAGLRPGRVQSHLQLLGILWLAISAFNAVGGLVLLVLADTLFPHLRQMNKMPPDVPIGFLTALFSTLGIIILAKAACGFIAGWGLMKRDSWARILALVLAFISLFNIPFGTAIGVYTLWVLLPAQSQQEYDALVAAQAA</sequence>
<dbReference type="EMBL" id="OMOD01000139">
    <property type="protein sequence ID" value="SPF42397.1"/>
    <property type="molecule type" value="Genomic_DNA"/>
</dbReference>
<accession>A0A2U3KS59</accession>
<name>A0A2U3KS59_9BACT</name>